<accession>A0A5R8WS31</accession>
<reference evidence="1 2" key="1">
    <citation type="submission" date="2019-05" db="EMBL/GenBank/DDBJ databases">
        <title>Hymenobacter edaphi sp. nov., isolated from abandoned arsenic-contaminated farmland soil.</title>
        <authorList>
            <person name="Nie L."/>
        </authorList>
    </citation>
    <scope>NUCLEOTIDE SEQUENCE [LARGE SCALE GENOMIC DNA]</scope>
    <source>
        <strain evidence="1 2">1-3-3-8</strain>
    </source>
</reference>
<comment type="caution">
    <text evidence="1">The sequence shown here is derived from an EMBL/GenBank/DDBJ whole genome shotgun (WGS) entry which is preliminary data.</text>
</comment>
<dbReference type="RefSeq" id="WP_138076473.1">
    <property type="nucleotide sequence ID" value="NZ_VAJM01000003.1"/>
</dbReference>
<name>A0A5R8WS31_9BACT</name>
<proteinExistence type="predicted"/>
<protein>
    <submittedName>
        <fullName evidence="1">Uncharacterized protein</fullName>
    </submittedName>
</protein>
<evidence type="ECO:0000313" key="1">
    <source>
        <dbReference type="EMBL" id="TLM93975.1"/>
    </source>
</evidence>
<dbReference type="Proteomes" id="UP000305517">
    <property type="component" value="Unassembled WGS sequence"/>
</dbReference>
<dbReference type="AlphaFoldDB" id="A0A5R8WS31"/>
<organism evidence="1 2">
    <name type="scientific">Hymenobacter jeollabukensis</name>
    <dbReference type="NCBI Taxonomy" id="2025313"/>
    <lineage>
        <taxon>Bacteria</taxon>
        <taxon>Pseudomonadati</taxon>
        <taxon>Bacteroidota</taxon>
        <taxon>Cytophagia</taxon>
        <taxon>Cytophagales</taxon>
        <taxon>Hymenobacteraceae</taxon>
        <taxon>Hymenobacter</taxon>
    </lineage>
</organism>
<dbReference type="EMBL" id="VAJM01000003">
    <property type="protein sequence ID" value="TLM93975.1"/>
    <property type="molecule type" value="Genomic_DNA"/>
</dbReference>
<evidence type="ECO:0000313" key="2">
    <source>
        <dbReference type="Proteomes" id="UP000305517"/>
    </source>
</evidence>
<gene>
    <name evidence="1" type="ORF">FDY95_08050</name>
</gene>
<dbReference type="PROSITE" id="PS51257">
    <property type="entry name" value="PROKAR_LIPOPROTEIN"/>
    <property type="match status" value="1"/>
</dbReference>
<keyword evidence="2" id="KW-1185">Reference proteome</keyword>
<sequence length="149" mass="16105">MGIYKTLVLACCALLISCEAPKYVLPKQPAPPQDEMQVTLDGRIITWTPVKSGASSGGLQSMVIRGANADGQTAITVYYQQTAPGANWTGLQLYRIDATVLGQTVQVDPPNAVGGIAYDAISKRMSGTFALRGQSTFRMENGRFDFLWQ</sequence>